<keyword evidence="3 8" id="KW-0349">Heme</keyword>
<dbReference type="Pfam" id="PF00067">
    <property type="entry name" value="p450"/>
    <property type="match status" value="1"/>
</dbReference>
<dbReference type="OrthoDB" id="10029320at2759"/>
<evidence type="ECO:0000256" key="5">
    <source>
        <dbReference type="ARBA" id="ARBA00023002"/>
    </source>
</evidence>
<dbReference type="GO" id="GO:0020037">
    <property type="term" value="F:heme binding"/>
    <property type="evidence" value="ECO:0007669"/>
    <property type="project" value="InterPro"/>
</dbReference>
<proteinExistence type="predicted"/>
<dbReference type="GO" id="GO:0004497">
    <property type="term" value="F:monooxygenase activity"/>
    <property type="evidence" value="ECO:0007669"/>
    <property type="project" value="UniProtKB-KW"/>
</dbReference>
<keyword evidence="7" id="KW-0503">Monooxygenase</keyword>
<dbReference type="PANTHER" id="PTHR24305">
    <property type="entry name" value="CYTOCHROME P450"/>
    <property type="match status" value="1"/>
</dbReference>
<sequence length="502" mass="57432">MGEARSNIPALNHPHVFPLELRKKFNLPSIFYVDLYPVTQSAVFVLDPDVGAEVTADPTMWKHPAFTDHLAPLTGPVNLLLSDGPQWKKQRAMFNPGFSPQHIMSQLPVIIDVAEEFVRALERRADANKVFRLEEEATKISIDVIGRIVLDHDFRSFTTTNEFFDAMRKALSWMPDTQSFNPFHRKNPIRPFAFRHYKRRMDNYIGNVLDERFKVRDANLPKKARKKSSIDLALEAYFKESGQDIDSQIATMDPEFRQSAIDNMLILLFAGHDTTASTICYCYHMLAQHPDHAARLRKELDDVFGAGINAAEKLRQDPYLINKCEYMAAIIKETLRLWSPGSTIRQGRKDYFLKDPDTGEMLPTEGLMVWPVLQSMHRDPHYWGPDAHLFNPSRFLPENIDKITPNAFRPFEKGPRICIGQEVANVELKVVLALTVREFDIRAAYDELDALANDGSLWAAWRGSKSGLQEYYGDPMYQVLMFSAKPREGMPARITRRGSTKA</sequence>
<comment type="pathway">
    <text evidence="2">Secondary metabolite biosynthesis.</text>
</comment>
<evidence type="ECO:0000256" key="4">
    <source>
        <dbReference type="ARBA" id="ARBA00022723"/>
    </source>
</evidence>
<protein>
    <submittedName>
        <fullName evidence="9">Cytochrome P450</fullName>
    </submittedName>
</protein>
<dbReference type="PRINTS" id="PR00463">
    <property type="entry name" value="EP450I"/>
</dbReference>
<dbReference type="Gene3D" id="1.10.630.10">
    <property type="entry name" value="Cytochrome P450"/>
    <property type="match status" value="1"/>
</dbReference>
<keyword evidence="6 8" id="KW-0408">Iron</keyword>
<name>A0A6G1ISR6_9PLEO</name>
<dbReference type="InterPro" id="IPR001128">
    <property type="entry name" value="Cyt_P450"/>
</dbReference>
<reference evidence="9" key="1">
    <citation type="journal article" date="2020" name="Stud. Mycol.">
        <title>101 Dothideomycetes genomes: a test case for predicting lifestyles and emergence of pathogens.</title>
        <authorList>
            <person name="Haridas S."/>
            <person name="Albert R."/>
            <person name="Binder M."/>
            <person name="Bloem J."/>
            <person name="Labutti K."/>
            <person name="Salamov A."/>
            <person name="Andreopoulos B."/>
            <person name="Baker S."/>
            <person name="Barry K."/>
            <person name="Bills G."/>
            <person name="Bluhm B."/>
            <person name="Cannon C."/>
            <person name="Castanera R."/>
            <person name="Culley D."/>
            <person name="Daum C."/>
            <person name="Ezra D."/>
            <person name="Gonzalez J."/>
            <person name="Henrissat B."/>
            <person name="Kuo A."/>
            <person name="Liang C."/>
            <person name="Lipzen A."/>
            <person name="Lutzoni F."/>
            <person name="Magnuson J."/>
            <person name="Mondo S."/>
            <person name="Nolan M."/>
            <person name="Ohm R."/>
            <person name="Pangilinan J."/>
            <person name="Park H.-J."/>
            <person name="Ramirez L."/>
            <person name="Alfaro M."/>
            <person name="Sun H."/>
            <person name="Tritt A."/>
            <person name="Yoshinaga Y."/>
            <person name="Zwiers L.-H."/>
            <person name="Turgeon B."/>
            <person name="Goodwin S."/>
            <person name="Spatafora J."/>
            <person name="Crous P."/>
            <person name="Grigoriev I."/>
        </authorList>
    </citation>
    <scope>NUCLEOTIDE SEQUENCE</scope>
    <source>
        <strain evidence="9">CBS 122367</strain>
    </source>
</reference>
<dbReference type="PRINTS" id="PR00385">
    <property type="entry name" value="P450"/>
</dbReference>
<accession>A0A6G1ISR6</accession>
<dbReference type="AlphaFoldDB" id="A0A6G1ISR6"/>
<dbReference type="Proteomes" id="UP000799291">
    <property type="component" value="Unassembled WGS sequence"/>
</dbReference>
<feature type="binding site" description="axial binding residue" evidence="8">
    <location>
        <position position="418"/>
    </location>
    <ligand>
        <name>heme</name>
        <dbReference type="ChEBI" id="CHEBI:30413"/>
    </ligand>
    <ligandPart>
        <name>Fe</name>
        <dbReference type="ChEBI" id="CHEBI:18248"/>
    </ligandPart>
</feature>
<dbReference type="CDD" id="cd11051">
    <property type="entry name" value="CYP59-like"/>
    <property type="match status" value="1"/>
</dbReference>
<keyword evidence="10" id="KW-1185">Reference proteome</keyword>
<evidence type="ECO:0000256" key="7">
    <source>
        <dbReference type="ARBA" id="ARBA00023033"/>
    </source>
</evidence>
<organism evidence="9 10">
    <name type="scientific">Lentithecium fluviatile CBS 122367</name>
    <dbReference type="NCBI Taxonomy" id="1168545"/>
    <lineage>
        <taxon>Eukaryota</taxon>
        <taxon>Fungi</taxon>
        <taxon>Dikarya</taxon>
        <taxon>Ascomycota</taxon>
        <taxon>Pezizomycotina</taxon>
        <taxon>Dothideomycetes</taxon>
        <taxon>Pleosporomycetidae</taxon>
        <taxon>Pleosporales</taxon>
        <taxon>Massarineae</taxon>
        <taxon>Lentitheciaceae</taxon>
        <taxon>Lentithecium</taxon>
    </lineage>
</organism>
<evidence type="ECO:0000256" key="2">
    <source>
        <dbReference type="ARBA" id="ARBA00005179"/>
    </source>
</evidence>
<dbReference type="GO" id="GO:0005506">
    <property type="term" value="F:iron ion binding"/>
    <property type="evidence" value="ECO:0007669"/>
    <property type="project" value="InterPro"/>
</dbReference>
<dbReference type="SUPFAM" id="SSF48264">
    <property type="entry name" value="Cytochrome P450"/>
    <property type="match status" value="1"/>
</dbReference>
<keyword evidence="5" id="KW-0560">Oxidoreductase</keyword>
<evidence type="ECO:0000256" key="8">
    <source>
        <dbReference type="PIRSR" id="PIRSR602401-1"/>
    </source>
</evidence>
<evidence type="ECO:0000256" key="1">
    <source>
        <dbReference type="ARBA" id="ARBA00001971"/>
    </source>
</evidence>
<comment type="cofactor">
    <cofactor evidence="1 8">
        <name>heme</name>
        <dbReference type="ChEBI" id="CHEBI:30413"/>
    </cofactor>
</comment>
<evidence type="ECO:0000313" key="10">
    <source>
        <dbReference type="Proteomes" id="UP000799291"/>
    </source>
</evidence>
<dbReference type="EMBL" id="MU005592">
    <property type="protein sequence ID" value="KAF2681297.1"/>
    <property type="molecule type" value="Genomic_DNA"/>
</dbReference>
<evidence type="ECO:0000313" key="9">
    <source>
        <dbReference type="EMBL" id="KAF2681297.1"/>
    </source>
</evidence>
<evidence type="ECO:0000256" key="6">
    <source>
        <dbReference type="ARBA" id="ARBA00023004"/>
    </source>
</evidence>
<dbReference type="PANTHER" id="PTHR24305:SF107">
    <property type="entry name" value="P450, PUTATIVE (EUROFUNG)-RELATED"/>
    <property type="match status" value="1"/>
</dbReference>
<keyword evidence="4 8" id="KW-0479">Metal-binding</keyword>
<dbReference type="InterPro" id="IPR050121">
    <property type="entry name" value="Cytochrome_P450_monoxygenase"/>
</dbReference>
<dbReference type="InterPro" id="IPR002401">
    <property type="entry name" value="Cyt_P450_E_grp-I"/>
</dbReference>
<dbReference type="InterPro" id="IPR036396">
    <property type="entry name" value="Cyt_P450_sf"/>
</dbReference>
<dbReference type="GO" id="GO:0016705">
    <property type="term" value="F:oxidoreductase activity, acting on paired donors, with incorporation or reduction of molecular oxygen"/>
    <property type="evidence" value="ECO:0007669"/>
    <property type="project" value="InterPro"/>
</dbReference>
<gene>
    <name evidence="9" type="ORF">K458DRAFT_309737</name>
</gene>
<evidence type="ECO:0000256" key="3">
    <source>
        <dbReference type="ARBA" id="ARBA00022617"/>
    </source>
</evidence>